<evidence type="ECO:0000256" key="4">
    <source>
        <dbReference type="ARBA" id="ARBA00022741"/>
    </source>
</evidence>
<feature type="compositionally biased region" description="Low complexity" evidence="7">
    <location>
        <begin position="1666"/>
        <end position="1678"/>
    </location>
</feature>
<evidence type="ECO:0000313" key="11">
    <source>
        <dbReference type="Proteomes" id="UP000650467"/>
    </source>
</evidence>
<dbReference type="CDD" id="cd00130">
    <property type="entry name" value="PAS"/>
    <property type="match status" value="1"/>
</dbReference>
<accession>A0A835WEV0</accession>
<feature type="compositionally biased region" description="Gly residues" evidence="7">
    <location>
        <begin position="1583"/>
        <end position="1595"/>
    </location>
</feature>
<keyword evidence="8" id="KW-1133">Transmembrane helix</keyword>
<feature type="transmembrane region" description="Helical" evidence="8">
    <location>
        <begin position="117"/>
        <end position="141"/>
    </location>
</feature>
<dbReference type="InterPro" id="IPR057352">
    <property type="entry name" value="TPR_TmcB/C"/>
</dbReference>
<keyword evidence="1" id="KW-0675">Receptor</keyword>
<feature type="compositionally biased region" description="Gly residues" evidence="7">
    <location>
        <begin position="2055"/>
        <end position="2064"/>
    </location>
</feature>
<keyword evidence="5" id="KW-0418">Kinase</keyword>
<dbReference type="NCBIfam" id="TIGR00229">
    <property type="entry name" value="sensory_box"/>
    <property type="match status" value="1"/>
</dbReference>
<protein>
    <recommendedName>
        <fullName evidence="9">PAS domain-containing protein</fullName>
    </recommendedName>
</protein>
<dbReference type="PANTHER" id="PTHR31600">
    <property type="entry name" value="TINY MACROCYSTS PROTEIN B-RELATED"/>
    <property type="match status" value="1"/>
</dbReference>
<feature type="compositionally biased region" description="Low complexity" evidence="7">
    <location>
        <begin position="1520"/>
        <end position="1531"/>
    </location>
</feature>
<feature type="compositionally biased region" description="Low complexity" evidence="7">
    <location>
        <begin position="1431"/>
        <end position="1446"/>
    </location>
</feature>
<dbReference type="FunFam" id="3.30.450.20:FF:000060">
    <property type="entry name" value="Sensor protein FixL"/>
    <property type="match status" value="1"/>
</dbReference>
<feature type="compositionally biased region" description="Low complexity" evidence="7">
    <location>
        <begin position="1389"/>
        <end position="1401"/>
    </location>
</feature>
<feature type="region of interest" description="Disordered" evidence="7">
    <location>
        <begin position="1723"/>
        <end position="1801"/>
    </location>
</feature>
<feature type="region of interest" description="Disordered" evidence="7">
    <location>
        <begin position="1666"/>
        <end position="1692"/>
    </location>
</feature>
<feature type="compositionally biased region" description="Polar residues" evidence="7">
    <location>
        <begin position="1723"/>
        <end position="1763"/>
    </location>
</feature>
<evidence type="ECO:0000256" key="5">
    <source>
        <dbReference type="ARBA" id="ARBA00022777"/>
    </source>
</evidence>
<dbReference type="PANTHER" id="PTHR31600:SF2">
    <property type="entry name" value="GAMETE ENRICHED GENE 10 PROTEIN-RELATED"/>
    <property type="match status" value="1"/>
</dbReference>
<feature type="compositionally biased region" description="Polar residues" evidence="7">
    <location>
        <begin position="1783"/>
        <end position="1792"/>
    </location>
</feature>
<dbReference type="PROSITE" id="PS50112">
    <property type="entry name" value="PAS"/>
    <property type="match status" value="2"/>
</dbReference>
<keyword evidence="2" id="KW-0716">Sensory transduction</keyword>
<keyword evidence="4" id="KW-0547">Nucleotide-binding</keyword>
<sequence>MFSSGASNSSRGSGGSEGGAGPSRLKNVTAEGDDERNDFEETHKIQAGIFSVLYILSKEKMNENLKFTIIKLMFDFTQLFALVVNPAHGWKVNSTSVYWQIVTFSRWNYIVERFLGYNAYVAILYTMTGMLCTALALCVWIAYSYKNRSFAYTWPIHVLRIYATIHFGLFDIATLTLIQVSYDCQFLGSGSSVRGHLYTFPEYVCYRPPHLIPFIVGLVTQVVFVMAAVIFFTGEFEVNPISRRFTCCAHSHVEVRAFLLKVTMTVVYVVIGWLQVQTSVQAFLCLALTWIFFKNMPYMFAIINHIRVGSYLAVSWAAILAVAILFKPSDPTKREAYEQQITYVMLYGLAPVALAGFAGSYLRLDYWSRFVRKRFKEANPGSKVKDIYRFKDPIEVEIIARVARHWIDDEVLDMDRVKEAEAIIKAGLVLFPTRAFMIMLYSNFLWDVLDNPQAGYSQLQAAKKANPNYMERFAIYRREQEHLARTAQTKGNGESTLDLVSYVEFQRNFRLAMRAHREALVATRNFWQYLLQQHITFTHLSKSLNAIESAVVKADKVYRTVLERYPYSAKMIKGYARFLEGVKNDPWRASKFFTEAEKLEAEREEEAAALELEGLDGDNDSRLLNKVDERVNAVVIINSRGQIQMANKLAYLMFGYNKGELEGKNVAMLMPQPFSQRHNGYIKRHITTGRETVMNRITDLVALHKDRYVFPFRLAVSKVSGAGDDSLFMGVTMPVDPPPGSANVYILAGGTVAAVDQAFVDWFGFTVEDYLGHPAYVLAVDPSPFKKLVEEISRTDQPTDEDMSQIQLAASIKHKYTDPVDVMLCVKTAGLGVETLYRVEMRRVRAPVELILTNRKGRIRFITSPLARLLGHASPRSLRKVDIGELLPQPFGALHAGWIREAAETKPQPLSCRSSITMILGVTPKTQQAVRLAIKSTDESGEQQHVIKVASSSVAEGLDERRLRITIDTAGTVTQVGNSPASLFGFKPAALLGRSLADCVDVLHTNVRAATSAAHAAGGNAAAQDAAAASELRKVINLLLGRALERPGTSWRVGVMPPLDNIRSLGSIATALLAKQTRPAVMELDVKVDLEDLAAGRDVSIHISLWRADLLCGVLEVDKEGTVLAAQDHPFYPTGLLFGMSSGAMLRQSLPRFLQLGARSLESLFAAETKSGLGGKKGALKSNGAPKKVGPLRTLPGFHSDGEAVSMTVQTVRKEGAHSRSYVVIHFKEPTRGSREFLMHLQRGPLEPAAQAAAAAAAAAAVENAKRAATVVEDAAAAAVTPLPARGASSTPYAKLSGMPQLPSPASAAAASTPSPATGGRPSLTKVGSGSWRQRERERERAQMLLPGALPESPAAEGAGPAAVKGGVPTLNLDPNTPPRPISPVDGSAPAPAAGTPAGTDDAISFTVARAPAELLAGDAGAGSPGGAGAGAPPADDSAAAALLAGVPPPPPRVIATPPMDQPRVASRSPTPAQQADEKARGGSARWRQGDGGAAADADAPGGRDSPTAAAAPPTPLASPDPRAAAPSPSAVQGMTLQDYLGGVGRSDNSDDDLAALFDKVAAADSFFPDPDQAEAVDPDLVSGGGGSSDGGGEGPLEPAPTSDLAAADGGSSGGTPGASPRIKPRPVGLSNLSYNRDYQQQLEVEAAAAAKAAAEAEAAAAAAAKAARAAAAEAARAPSDTGSGLPDGSDVIMATFTDDAAAAVAAAAAAAAAAAVAVANGSNSRSDTSANARQSPSPQPQSLAVKQGSGSFRGSPRVTGSQVDLEPSRSGRSRTAPPAKSASRNSFTDSNGDMRRINSIKQVSFAPSQLIIDEMGRVERQPSQRCDGGGNPRVSGNLGALLLAEDDEEEELLMGGGGGRGLAAAAPAGTAALLSPRQEMHRQQVMGGYGGDGGGGGGSDDDHMGGGGGGAGLGAAGKIKSNIKLARIREWVMTEGERYFRLEDVRDIGDTVYPFGPDLIMREDSSHALIMDESAGPPDDDDDDDGGGGARSRWADADGMNADDQALALMDEYGGGDHHGEGGGGGRGRRGSLLAMESGGGGGRGSVDMHTSKGRGGGGGDGGKAPPNQSSDSEQAEEDGDDDDRKSAVSATTDSSGQGSAGGGGGGGGSASASAQADFRRGKRCRKLLKMLSTPVVQKATRAFRWQVGGRRRGGARGAV</sequence>
<keyword evidence="3" id="KW-0808">Transferase</keyword>
<keyword evidence="8" id="KW-0472">Membrane</keyword>
<keyword evidence="11" id="KW-1185">Reference proteome</keyword>
<keyword evidence="1" id="KW-0600">Photoreceptor protein</keyword>
<evidence type="ECO:0000256" key="3">
    <source>
        <dbReference type="ARBA" id="ARBA00022679"/>
    </source>
</evidence>
<feature type="region of interest" description="Disordered" evidence="7">
    <location>
        <begin position="1885"/>
        <end position="1910"/>
    </location>
</feature>
<dbReference type="InterPro" id="IPR052994">
    <property type="entry name" value="Tiny_macrocysts_regulators"/>
</dbReference>
<feature type="transmembrane region" description="Helical" evidence="8">
    <location>
        <begin position="161"/>
        <end position="182"/>
    </location>
</feature>
<feature type="compositionally biased region" description="Low complexity" evidence="7">
    <location>
        <begin position="1"/>
        <end position="11"/>
    </location>
</feature>
<dbReference type="Gene3D" id="3.30.450.20">
    <property type="entry name" value="PAS domain"/>
    <property type="match status" value="1"/>
</dbReference>
<dbReference type="Pfam" id="PF13426">
    <property type="entry name" value="PAS_9"/>
    <property type="match status" value="1"/>
</dbReference>
<feature type="transmembrane region" description="Helical" evidence="8">
    <location>
        <begin position="255"/>
        <end position="274"/>
    </location>
</feature>
<feature type="region of interest" description="Disordered" evidence="7">
    <location>
        <begin position="1972"/>
        <end position="2121"/>
    </location>
</feature>
<evidence type="ECO:0000256" key="6">
    <source>
        <dbReference type="ARBA" id="ARBA00022840"/>
    </source>
</evidence>
<feature type="transmembrane region" description="Helical" evidence="8">
    <location>
        <begin position="211"/>
        <end position="234"/>
    </location>
</feature>
<dbReference type="SUPFAM" id="SSF55785">
    <property type="entry name" value="PYP-like sensor domain (PAS domain)"/>
    <property type="match status" value="1"/>
</dbReference>
<dbReference type="Pfam" id="PF25474">
    <property type="entry name" value="TPR_TmcB"/>
    <property type="match status" value="1"/>
</dbReference>
<feature type="compositionally biased region" description="Low complexity" evidence="7">
    <location>
        <begin position="1346"/>
        <end position="1369"/>
    </location>
</feature>
<feature type="compositionally biased region" description="Low complexity" evidence="7">
    <location>
        <begin position="1494"/>
        <end position="1512"/>
    </location>
</feature>
<feature type="compositionally biased region" description="Gly residues" evidence="7">
    <location>
        <begin position="1420"/>
        <end position="1430"/>
    </location>
</feature>
<feature type="region of interest" description="Disordered" evidence="7">
    <location>
        <begin position="1285"/>
        <end position="1401"/>
    </location>
</feature>
<feature type="compositionally biased region" description="Gly residues" evidence="7">
    <location>
        <begin position="1888"/>
        <end position="1899"/>
    </location>
</feature>
<dbReference type="SMART" id="SM00091">
    <property type="entry name" value="PAS"/>
    <property type="match status" value="2"/>
</dbReference>
<evidence type="ECO:0000256" key="2">
    <source>
        <dbReference type="ARBA" id="ARBA00022606"/>
    </source>
</evidence>
<gene>
    <name evidence="10" type="ORF">HXX76_000729</name>
</gene>
<dbReference type="GO" id="GO:0009881">
    <property type="term" value="F:photoreceptor activity"/>
    <property type="evidence" value="ECO:0007669"/>
    <property type="project" value="UniProtKB-KW"/>
</dbReference>
<dbReference type="OrthoDB" id="536004at2759"/>
<dbReference type="GO" id="GO:0005524">
    <property type="term" value="F:ATP binding"/>
    <property type="evidence" value="ECO:0007669"/>
    <property type="project" value="UniProtKB-KW"/>
</dbReference>
<feature type="transmembrane region" description="Helical" evidence="8">
    <location>
        <begin position="422"/>
        <end position="446"/>
    </location>
</feature>
<feature type="compositionally biased region" description="Low complexity" evidence="7">
    <location>
        <begin position="1304"/>
        <end position="1318"/>
    </location>
</feature>
<keyword evidence="1" id="KW-0157">Chromophore</keyword>
<evidence type="ECO:0000313" key="10">
    <source>
        <dbReference type="EMBL" id="KAG2446132.1"/>
    </source>
</evidence>
<reference evidence="10" key="1">
    <citation type="journal article" date="2020" name="bioRxiv">
        <title>Comparative genomics of Chlamydomonas.</title>
        <authorList>
            <person name="Craig R.J."/>
            <person name="Hasan A.R."/>
            <person name="Ness R.W."/>
            <person name="Keightley P.D."/>
        </authorList>
    </citation>
    <scope>NUCLEOTIDE SEQUENCE</scope>
    <source>
        <strain evidence="10">SAG 7.73</strain>
    </source>
</reference>
<evidence type="ECO:0000259" key="9">
    <source>
        <dbReference type="PROSITE" id="PS50112"/>
    </source>
</evidence>
<keyword evidence="6" id="KW-0067">ATP-binding</keyword>
<feature type="region of interest" description="Disordered" evidence="7">
    <location>
        <begin position="1419"/>
        <end position="1533"/>
    </location>
</feature>
<feature type="domain" description="PAS" evidence="9">
    <location>
        <begin position="619"/>
        <end position="672"/>
    </location>
</feature>
<organism evidence="10 11">
    <name type="scientific">Chlamydomonas incerta</name>
    <dbReference type="NCBI Taxonomy" id="51695"/>
    <lineage>
        <taxon>Eukaryota</taxon>
        <taxon>Viridiplantae</taxon>
        <taxon>Chlorophyta</taxon>
        <taxon>core chlorophytes</taxon>
        <taxon>Chlorophyceae</taxon>
        <taxon>CS clade</taxon>
        <taxon>Chlamydomonadales</taxon>
        <taxon>Chlamydomonadaceae</taxon>
        <taxon>Chlamydomonas</taxon>
    </lineage>
</organism>
<dbReference type="EMBL" id="JAEHOC010000001">
    <property type="protein sequence ID" value="KAG2446132.1"/>
    <property type="molecule type" value="Genomic_DNA"/>
</dbReference>
<dbReference type="InterPro" id="IPR035965">
    <property type="entry name" value="PAS-like_dom_sf"/>
</dbReference>
<feature type="domain" description="PAS" evidence="9">
    <location>
        <begin position="965"/>
        <end position="1004"/>
    </location>
</feature>
<evidence type="ECO:0000256" key="8">
    <source>
        <dbReference type="SAM" id="Phobius"/>
    </source>
</evidence>
<feature type="region of interest" description="Disordered" evidence="7">
    <location>
        <begin position="1"/>
        <end position="33"/>
    </location>
</feature>
<feature type="region of interest" description="Disordered" evidence="7">
    <location>
        <begin position="1568"/>
        <end position="1635"/>
    </location>
</feature>
<feature type="transmembrane region" description="Helical" evidence="8">
    <location>
        <begin position="346"/>
        <end position="364"/>
    </location>
</feature>
<dbReference type="InterPro" id="IPR000014">
    <property type="entry name" value="PAS"/>
</dbReference>
<feature type="transmembrane region" description="Helical" evidence="8">
    <location>
        <begin position="308"/>
        <end position="326"/>
    </location>
</feature>
<evidence type="ECO:0000256" key="7">
    <source>
        <dbReference type="SAM" id="MobiDB-lite"/>
    </source>
</evidence>
<dbReference type="GO" id="GO:0016301">
    <property type="term" value="F:kinase activity"/>
    <property type="evidence" value="ECO:0007669"/>
    <property type="project" value="UniProtKB-KW"/>
</dbReference>
<proteinExistence type="predicted"/>
<evidence type="ECO:0000256" key="1">
    <source>
        <dbReference type="ARBA" id="ARBA00022543"/>
    </source>
</evidence>
<name>A0A835WEV0_CHLIN</name>
<comment type="caution">
    <text evidence="10">The sequence shown here is derived from an EMBL/GenBank/DDBJ whole genome shotgun (WGS) entry which is preliminary data.</text>
</comment>
<keyword evidence="8" id="KW-0812">Transmembrane</keyword>
<feature type="compositionally biased region" description="Gly residues" evidence="7">
    <location>
        <begin position="12"/>
        <end position="21"/>
    </location>
</feature>
<feature type="compositionally biased region" description="Basic and acidic residues" evidence="7">
    <location>
        <begin position="1333"/>
        <end position="1342"/>
    </location>
</feature>
<feature type="transmembrane region" description="Helical" evidence="8">
    <location>
        <begin position="280"/>
        <end position="296"/>
    </location>
</feature>
<feature type="compositionally biased region" description="Gly residues" evidence="7">
    <location>
        <begin position="2100"/>
        <end position="2111"/>
    </location>
</feature>
<dbReference type="Proteomes" id="UP000650467">
    <property type="component" value="Unassembled WGS sequence"/>
</dbReference>